<accession>A0A921GN29</accession>
<comment type="caution">
    <text evidence="1">The sequence shown here is derived from an EMBL/GenBank/DDBJ whole genome shotgun (WGS) entry which is preliminary data.</text>
</comment>
<reference evidence="1" key="1">
    <citation type="journal article" date="2021" name="PeerJ">
        <title>Extensive microbial diversity within the chicken gut microbiome revealed by metagenomics and culture.</title>
        <authorList>
            <person name="Gilroy R."/>
            <person name="Ravi A."/>
            <person name="Getino M."/>
            <person name="Pursley I."/>
            <person name="Horton D.L."/>
            <person name="Alikhan N.F."/>
            <person name="Baker D."/>
            <person name="Gharbi K."/>
            <person name="Hall N."/>
            <person name="Watson M."/>
            <person name="Adriaenssens E.M."/>
            <person name="Foster-Nyarko E."/>
            <person name="Jarju S."/>
            <person name="Secka A."/>
            <person name="Antonio M."/>
            <person name="Oren A."/>
            <person name="Chaudhuri R.R."/>
            <person name="La Ragione R."/>
            <person name="Hildebrand F."/>
            <person name="Pallen M.J."/>
        </authorList>
    </citation>
    <scope>NUCLEOTIDE SEQUENCE</scope>
    <source>
        <strain evidence="1">1647</strain>
    </source>
</reference>
<dbReference type="Proteomes" id="UP000775129">
    <property type="component" value="Unassembled WGS sequence"/>
</dbReference>
<dbReference type="AlphaFoldDB" id="A0A921GN29"/>
<evidence type="ECO:0000313" key="2">
    <source>
        <dbReference type="Proteomes" id="UP000775129"/>
    </source>
</evidence>
<sequence length="82" mass="8234">MDLSSTLGDISLQLPAEASGAVGAVTELGDVRIAVGGTSTWQVETRSSLGEVTVDPALRGSEAESAGTLTAVTETGDVTLTR</sequence>
<reference evidence="1" key="2">
    <citation type="submission" date="2021-09" db="EMBL/GenBank/DDBJ databases">
        <authorList>
            <person name="Gilroy R."/>
        </authorList>
    </citation>
    <scope>NUCLEOTIDE SEQUENCE</scope>
    <source>
        <strain evidence="1">1647</strain>
    </source>
</reference>
<protein>
    <recommendedName>
        <fullName evidence="3">Adhesin domain-containing protein</fullName>
    </recommendedName>
</protein>
<proteinExistence type="predicted"/>
<evidence type="ECO:0008006" key="3">
    <source>
        <dbReference type="Google" id="ProtNLM"/>
    </source>
</evidence>
<organism evidence="1 2">
    <name type="scientific">Brachybacterium paraconglomeratum</name>
    <dbReference type="NCBI Taxonomy" id="173362"/>
    <lineage>
        <taxon>Bacteria</taxon>
        <taxon>Bacillati</taxon>
        <taxon>Actinomycetota</taxon>
        <taxon>Actinomycetes</taxon>
        <taxon>Micrococcales</taxon>
        <taxon>Dermabacteraceae</taxon>
        <taxon>Brachybacterium</taxon>
    </lineage>
</organism>
<gene>
    <name evidence="1" type="ORF">K8W24_05230</name>
</gene>
<dbReference type="EMBL" id="DYWO01000156">
    <property type="protein sequence ID" value="HJF49189.1"/>
    <property type="molecule type" value="Genomic_DNA"/>
</dbReference>
<evidence type="ECO:0000313" key="1">
    <source>
        <dbReference type="EMBL" id="HJF49189.1"/>
    </source>
</evidence>
<name>A0A921GN29_9MICO</name>